<accession>A0A819EF10</accession>
<reference evidence="4" key="1">
    <citation type="submission" date="2021-02" db="EMBL/GenBank/DDBJ databases">
        <authorList>
            <person name="Nowell W R."/>
        </authorList>
    </citation>
    <scope>NUCLEOTIDE SEQUENCE</scope>
</reference>
<proteinExistence type="predicted"/>
<dbReference type="EMBL" id="CAJOBE010002891">
    <property type="protein sequence ID" value="CAF3849284.1"/>
    <property type="molecule type" value="Genomic_DNA"/>
</dbReference>
<gene>
    <name evidence="4" type="ORF">FNK824_LOCUS17836</name>
</gene>
<dbReference type="SMART" id="SM00343">
    <property type="entry name" value="ZnF_C2HC"/>
    <property type="match status" value="1"/>
</dbReference>
<name>A0A819EF10_9BILA</name>
<evidence type="ECO:0000256" key="1">
    <source>
        <dbReference type="PROSITE-ProRule" id="PRU00047"/>
    </source>
</evidence>
<dbReference type="AlphaFoldDB" id="A0A819EF10"/>
<dbReference type="GO" id="GO:0003676">
    <property type="term" value="F:nucleic acid binding"/>
    <property type="evidence" value="ECO:0007669"/>
    <property type="project" value="InterPro"/>
</dbReference>
<dbReference type="Pfam" id="PF00098">
    <property type="entry name" value="zf-CCHC"/>
    <property type="match status" value="1"/>
</dbReference>
<feature type="region of interest" description="Disordered" evidence="2">
    <location>
        <begin position="36"/>
        <end position="84"/>
    </location>
</feature>
<protein>
    <recommendedName>
        <fullName evidence="3">CCHC-type domain-containing protein</fullName>
    </recommendedName>
</protein>
<evidence type="ECO:0000256" key="2">
    <source>
        <dbReference type="SAM" id="MobiDB-lite"/>
    </source>
</evidence>
<dbReference type="Gene3D" id="4.10.60.10">
    <property type="entry name" value="Zinc finger, CCHC-type"/>
    <property type="match status" value="1"/>
</dbReference>
<keyword evidence="1" id="KW-0479">Metal-binding</keyword>
<evidence type="ECO:0000313" key="4">
    <source>
        <dbReference type="EMBL" id="CAF3849284.1"/>
    </source>
</evidence>
<evidence type="ECO:0000313" key="5">
    <source>
        <dbReference type="Proteomes" id="UP000663874"/>
    </source>
</evidence>
<feature type="non-terminal residue" evidence="4">
    <location>
        <position position="84"/>
    </location>
</feature>
<feature type="compositionally biased region" description="Basic and acidic residues" evidence="2">
    <location>
        <begin position="71"/>
        <end position="84"/>
    </location>
</feature>
<dbReference type="GO" id="GO:0008270">
    <property type="term" value="F:zinc ion binding"/>
    <property type="evidence" value="ECO:0007669"/>
    <property type="project" value="UniProtKB-KW"/>
</dbReference>
<dbReference type="InterPro" id="IPR001878">
    <property type="entry name" value="Znf_CCHC"/>
</dbReference>
<dbReference type="PROSITE" id="PS50158">
    <property type="entry name" value="ZF_CCHC"/>
    <property type="match status" value="1"/>
</dbReference>
<keyword evidence="1" id="KW-0862">Zinc</keyword>
<dbReference type="InterPro" id="IPR036875">
    <property type="entry name" value="Znf_CCHC_sf"/>
</dbReference>
<dbReference type="Proteomes" id="UP000663874">
    <property type="component" value="Unassembled WGS sequence"/>
</dbReference>
<feature type="compositionally biased region" description="Polar residues" evidence="2">
    <location>
        <begin position="58"/>
        <end position="70"/>
    </location>
</feature>
<evidence type="ECO:0000259" key="3">
    <source>
        <dbReference type="PROSITE" id="PS50158"/>
    </source>
</evidence>
<dbReference type="SUPFAM" id="SSF57756">
    <property type="entry name" value="Retrovirus zinc finger-like domains"/>
    <property type="match status" value="1"/>
</dbReference>
<comment type="caution">
    <text evidence="4">The sequence shown here is derived from an EMBL/GenBank/DDBJ whole genome shotgun (WGS) entry which is preliminary data.</text>
</comment>
<feature type="domain" description="CCHC-type" evidence="3">
    <location>
        <begin position="24"/>
        <end position="39"/>
    </location>
</feature>
<keyword evidence="1" id="KW-0863">Zinc-finger</keyword>
<organism evidence="4 5">
    <name type="scientific">Rotaria sordida</name>
    <dbReference type="NCBI Taxonomy" id="392033"/>
    <lineage>
        <taxon>Eukaryota</taxon>
        <taxon>Metazoa</taxon>
        <taxon>Spiralia</taxon>
        <taxon>Gnathifera</taxon>
        <taxon>Rotifera</taxon>
        <taxon>Eurotatoria</taxon>
        <taxon>Bdelloidea</taxon>
        <taxon>Philodinida</taxon>
        <taxon>Philodinidae</taxon>
        <taxon>Rotaria</taxon>
    </lineage>
</organism>
<sequence>LISRLLIFADDRPFFGSEQSNGGCFNCGKTGHKSFDCPEPKKGRSSANISNRDIKRSFTGNQTNGHSIGETSRKKIKFNDDDEY</sequence>